<feature type="domain" description="MSP" evidence="10">
    <location>
        <begin position="9"/>
        <end position="125"/>
    </location>
</feature>
<dbReference type="GO" id="GO:0005886">
    <property type="term" value="C:plasma membrane"/>
    <property type="evidence" value="ECO:0007669"/>
    <property type="project" value="TreeGrafter"/>
</dbReference>
<keyword evidence="7" id="KW-0175">Coiled coil</keyword>
<evidence type="ECO:0000259" key="10">
    <source>
        <dbReference type="PROSITE" id="PS50202"/>
    </source>
</evidence>
<comment type="similarity">
    <text evidence="2">Belongs to the VAMP-associated protein (VAP) (TC 9.B.17) family.</text>
</comment>
<dbReference type="InterPro" id="IPR013783">
    <property type="entry name" value="Ig-like_fold"/>
</dbReference>
<feature type="compositionally biased region" description="Polar residues" evidence="8">
    <location>
        <begin position="131"/>
        <end position="143"/>
    </location>
</feature>
<dbReference type="GO" id="GO:0005789">
    <property type="term" value="C:endoplasmic reticulum membrane"/>
    <property type="evidence" value="ECO:0007669"/>
    <property type="project" value="InterPro"/>
</dbReference>
<evidence type="ECO:0000313" key="11">
    <source>
        <dbReference type="EMBL" id="PAV86381.1"/>
    </source>
</evidence>
<dbReference type="OrthoDB" id="264603at2759"/>
<comment type="subcellular location">
    <subcellularLocation>
        <location evidence="1">Membrane</location>
        <topology evidence="1">Single-pass type IV membrane protein</topology>
    </subcellularLocation>
</comment>
<dbReference type="PROSITE" id="PS50202">
    <property type="entry name" value="MSP"/>
    <property type="match status" value="1"/>
</dbReference>
<evidence type="ECO:0000256" key="8">
    <source>
        <dbReference type="SAM" id="MobiDB-lite"/>
    </source>
</evidence>
<accession>A0A2A2LJK2</accession>
<evidence type="ECO:0000256" key="5">
    <source>
        <dbReference type="ARBA" id="ARBA00023136"/>
    </source>
</evidence>
<dbReference type="PIRSF" id="PIRSF019693">
    <property type="entry name" value="VAMP-associated"/>
    <property type="match status" value="1"/>
</dbReference>
<dbReference type="GO" id="GO:0061817">
    <property type="term" value="P:endoplasmic reticulum-plasma membrane tethering"/>
    <property type="evidence" value="ECO:0007669"/>
    <property type="project" value="TreeGrafter"/>
</dbReference>
<gene>
    <name evidence="11" type="ORF">WR25_22354</name>
</gene>
<feature type="region of interest" description="Disordered" evidence="8">
    <location>
        <begin position="169"/>
        <end position="190"/>
    </location>
</feature>
<comment type="function">
    <text evidence="6">Central component in molecular interactions underlying sperm crawling. Forms an extensive filament system that extends from sperm villipoda, along the leading edge of the pseudopod.</text>
</comment>
<evidence type="ECO:0000256" key="2">
    <source>
        <dbReference type="ARBA" id="ARBA00008932"/>
    </source>
</evidence>
<name>A0A2A2LJK2_9BILA</name>
<dbReference type="InterPro" id="IPR008962">
    <property type="entry name" value="PapD-like_sf"/>
</dbReference>
<keyword evidence="3 9" id="KW-0812">Transmembrane</keyword>
<dbReference type="PANTHER" id="PTHR10809:SF6">
    <property type="entry name" value="AT11025P-RELATED"/>
    <property type="match status" value="1"/>
</dbReference>
<dbReference type="GO" id="GO:0033149">
    <property type="term" value="F:FFAT motif binding"/>
    <property type="evidence" value="ECO:0007669"/>
    <property type="project" value="TreeGrafter"/>
</dbReference>
<comment type="caution">
    <text evidence="11">The sequence shown here is derived from an EMBL/GenBank/DDBJ whole genome shotgun (WGS) entry which is preliminary data.</text>
</comment>
<evidence type="ECO:0000256" key="4">
    <source>
        <dbReference type="ARBA" id="ARBA00022989"/>
    </source>
</evidence>
<dbReference type="GO" id="GO:0090158">
    <property type="term" value="P:endoplasmic reticulum membrane organization"/>
    <property type="evidence" value="ECO:0007669"/>
    <property type="project" value="TreeGrafter"/>
</dbReference>
<keyword evidence="5 9" id="KW-0472">Membrane</keyword>
<evidence type="ECO:0000256" key="9">
    <source>
        <dbReference type="SAM" id="Phobius"/>
    </source>
</evidence>
<evidence type="ECO:0000256" key="7">
    <source>
        <dbReference type="SAM" id="Coils"/>
    </source>
</evidence>
<dbReference type="EMBL" id="LIAE01006673">
    <property type="protein sequence ID" value="PAV86381.1"/>
    <property type="molecule type" value="Genomic_DNA"/>
</dbReference>
<dbReference type="InterPro" id="IPR016763">
    <property type="entry name" value="VAP"/>
</dbReference>
<keyword evidence="4 9" id="KW-1133">Transmembrane helix</keyword>
<dbReference type="InterPro" id="IPR000535">
    <property type="entry name" value="MSP_dom"/>
</dbReference>
<reference evidence="11 12" key="1">
    <citation type="journal article" date="2017" name="Curr. Biol.">
        <title>Genome architecture and evolution of a unichromosomal asexual nematode.</title>
        <authorList>
            <person name="Fradin H."/>
            <person name="Zegar C."/>
            <person name="Gutwein M."/>
            <person name="Lucas J."/>
            <person name="Kovtun M."/>
            <person name="Corcoran D."/>
            <person name="Baugh L.R."/>
            <person name="Kiontke K."/>
            <person name="Gunsalus K."/>
            <person name="Fitch D.H."/>
            <person name="Piano F."/>
        </authorList>
    </citation>
    <scope>NUCLEOTIDE SEQUENCE [LARGE SCALE GENOMIC DNA]</scope>
    <source>
        <strain evidence="11">PF1309</strain>
    </source>
</reference>
<dbReference type="STRING" id="2018661.A0A2A2LJK2"/>
<evidence type="ECO:0000256" key="1">
    <source>
        <dbReference type="ARBA" id="ARBA00004211"/>
    </source>
</evidence>
<dbReference type="SUPFAM" id="SSF49354">
    <property type="entry name" value="PapD-like"/>
    <property type="match status" value="1"/>
</dbReference>
<evidence type="ECO:0000313" key="12">
    <source>
        <dbReference type="Proteomes" id="UP000218231"/>
    </source>
</evidence>
<feature type="transmembrane region" description="Helical" evidence="9">
    <location>
        <begin position="237"/>
        <end position="257"/>
    </location>
</feature>
<dbReference type="Pfam" id="PF00635">
    <property type="entry name" value="Motile_Sperm"/>
    <property type="match status" value="1"/>
</dbReference>
<protein>
    <recommendedName>
        <fullName evidence="6">Major sperm protein</fullName>
    </recommendedName>
</protein>
<dbReference type="Gene3D" id="2.60.40.10">
    <property type="entry name" value="Immunoglobulins"/>
    <property type="match status" value="1"/>
</dbReference>
<feature type="compositionally biased region" description="Basic and acidic residues" evidence="8">
    <location>
        <begin position="171"/>
        <end position="183"/>
    </location>
</feature>
<keyword evidence="12" id="KW-1185">Reference proteome</keyword>
<keyword evidence="6" id="KW-0206">Cytoskeleton</keyword>
<dbReference type="AlphaFoldDB" id="A0A2A2LJK2"/>
<dbReference type="Proteomes" id="UP000218231">
    <property type="component" value="Unassembled WGS sequence"/>
</dbReference>
<proteinExistence type="inferred from homology"/>
<evidence type="ECO:0000256" key="3">
    <source>
        <dbReference type="ARBA" id="ARBA00022692"/>
    </source>
</evidence>
<keyword evidence="6" id="KW-0963">Cytoplasm</keyword>
<organism evidence="11 12">
    <name type="scientific">Diploscapter pachys</name>
    <dbReference type="NCBI Taxonomy" id="2018661"/>
    <lineage>
        <taxon>Eukaryota</taxon>
        <taxon>Metazoa</taxon>
        <taxon>Ecdysozoa</taxon>
        <taxon>Nematoda</taxon>
        <taxon>Chromadorea</taxon>
        <taxon>Rhabditida</taxon>
        <taxon>Rhabditina</taxon>
        <taxon>Rhabditomorpha</taxon>
        <taxon>Rhabditoidea</taxon>
        <taxon>Rhabditidae</taxon>
        <taxon>Diploscapter</taxon>
    </lineage>
</organism>
<feature type="coiled-coil region" evidence="7">
    <location>
        <begin position="197"/>
        <end position="224"/>
    </location>
</feature>
<feature type="region of interest" description="Disordered" evidence="8">
    <location>
        <begin position="128"/>
        <end position="151"/>
    </location>
</feature>
<evidence type="ECO:0000256" key="6">
    <source>
        <dbReference type="RuleBase" id="RU003425"/>
    </source>
</evidence>
<dbReference type="PANTHER" id="PTHR10809">
    <property type="entry name" value="VESICLE-ASSOCIATED MEMBRANE PROTEIN-ASSOCIATED PROTEIN"/>
    <property type="match status" value="1"/>
</dbReference>
<sequence>MADNKPSQVLQITPARELVFHGPFTDVVQAQMVLKNPTDRYVVFKVKTTAPKQYCVRPNSGMVDPHETRVVTVMLQPLDGVPADATRHKFMVQSCYAERDADIDAIWKSTDASQLMYSKLMVQFEDRRASHQSSGSPMTNQSAAGGGGMEETPARLANIAHDNMSAYQSYHDGRKSSEGRNETRASSAGGLASGSIIERLETEKAALKRENDELFKRYTKVQQELASRSGDQFGESGLPTIQVILISLAMLLLGLIVGKLF</sequence>